<dbReference type="GO" id="GO:0008441">
    <property type="term" value="F:3'(2'),5'-bisphosphate nucleotidase activity"/>
    <property type="evidence" value="ECO:0007669"/>
    <property type="project" value="UniProtKB-EC"/>
</dbReference>
<keyword evidence="8 9" id="KW-0472">Membrane</keyword>
<comment type="similarity">
    <text evidence="2 9">Belongs to the inositol monophosphatase superfamily. CysQ family.</text>
</comment>
<feature type="binding site" evidence="9">
    <location>
        <position position="93"/>
    </location>
    <ligand>
        <name>Mg(2+)</name>
        <dbReference type="ChEBI" id="CHEBI:18420"/>
        <label>2</label>
    </ligand>
</feature>
<dbReference type="CDD" id="cd01638">
    <property type="entry name" value="CysQ"/>
    <property type="match status" value="1"/>
</dbReference>
<feature type="binding site" evidence="9">
    <location>
        <position position="223"/>
    </location>
    <ligand>
        <name>substrate</name>
    </ligand>
</feature>
<dbReference type="InterPro" id="IPR000760">
    <property type="entry name" value="Inositol_monophosphatase-like"/>
</dbReference>
<comment type="function">
    <text evidence="9">Converts adenosine-3',5'-bisphosphate (PAP) to AMP.</text>
</comment>
<keyword evidence="3 9" id="KW-1003">Cell membrane</keyword>
<dbReference type="InterPro" id="IPR050725">
    <property type="entry name" value="CysQ/Inositol_MonoPase"/>
</dbReference>
<evidence type="ECO:0000256" key="5">
    <source>
        <dbReference type="ARBA" id="ARBA00022723"/>
    </source>
</evidence>
<organism evidence="10 11">
    <name type="scientific">Terrihabitans rhizophilus</name>
    <dbReference type="NCBI Taxonomy" id="3092662"/>
    <lineage>
        <taxon>Bacteria</taxon>
        <taxon>Pseudomonadati</taxon>
        <taxon>Pseudomonadota</taxon>
        <taxon>Alphaproteobacteria</taxon>
        <taxon>Hyphomicrobiales</taxon>
        <taxon>Terrihabitans</taxon>
    </lineage>
</organism>
<dbReference type="PANTHER" id="PTHR43028">
    <property type="entry name" value="3'(2'),5'-BISPHOSPHATE NUCLEOTIDASE 1"/>
    <property type="match status" value="1"/>
</dbReference>
<evidence type="ECO:0000313" key="11">
    <source>
        <dbReference type="Proteomes" id="UP001274321"/>
    </source>
</evidence>
<reference evidence="10 11" key="1">
    <citation type="submission" date="2023-11" db="EMBL/GenBank/DDBJ databases">
        <authorList>
            <person name="Bao R."/>
        </authorList>
    </citation>
    <scope>NUCLEOTIDE SEQUENCE [LARGE SCALE GENOMIC DNA]</scope>
    <source>
        <strain evidence="10 11">PJ23</strain>
    </source>
</reference>
<comment type="caution">
    <text evidence="10">The sequence shown here is derived from an EMBL/GenBank/DDBJ whole genome shotgun (WGS) entry which is preliminary data.</text>
</comment>
<evidence type="ECO:0000256" key="6">
    <source>
        <dbReference type="ARBA" id="ARBA00022801"/>
    </source>
</evidence>
<comment type="catalytic activity">
    <reaction evidence="1 9">
        <text>adenosine 3',5'-bisphosphate + H2O = AMP + phosphate</text>
        <dbReference type="Rhea" id="RHEA:10040"/>
        <dbReference type="ChEBI" id="CHEBI:15377"/>
        <dbReference type="ChEBI" id="CHEBI:43474"/>
        <dbReference type="ChEBI" id="CHEBI:58343"/>
        <dbReference type="ChEBI" id="CHEBI:456215"/>
        <dbReference type="EC" id="3.1.3.7"/>
    </reaction>
</comment>
<dbReference type="NCBIfam" id="TIGR01331">
    <property type="entry name" value="bisphos_cysQ"/>
    <property type="match status" value="1"/>
</dbReference>
<dbReference type="EMBL" id="JAXAFJ010000012">
    <property type="protein sequence ID" value="MDX6807433.1"/>
    <property type="molecule type" value="Genomic_DNA"/>
</dbReference>
<dbReference type="InterPro" id="IPR020550">
    <property type="entry name" value="Inositol_monophosphatase_CS"/>
</dbReference>
<sequence length="268" mass="28475">MLSSAGFRSLSFHLSVLAAEAGRLILDISRRGAEVQEKSDHSPVTDADIAAEELLLAGLGRLLPGVPVLAEESASRGEAPLPGSTFLVVDPLDGTREFVSGRREYTVNIGLVSEGRPVLGVLHVPAYGRTYHGAESAGAARALHEVGALPVEEMFEPIRTRTPPPGLMALTSRGHNDAATEAFLDKLGVVGERQRIGSAYKFALVAEGSADIYPRFGPTMEWDLAAGHALILAAGGDVLSPEGEPVRYGKTDEGYRNHAFVAWGRVTR</sequence>
<evidence type="ECO:0000313" key="10">
    <source>
        <dbReference type="EMBL" id="MDX6807433.1"/>
    </source>
</evidence>
<name>A0ABU4RTB3_9HYPH</name>
<comment type="cofactor">
    <cofactor evidence="9">
        <name>Mg(2+)</name>
        <dbReference type="ChEBI" id="CHEBI:18420"/>
    </cofactor>
</comment>
<feature type="binding site" evidence="9">
    <location>
        <position position="90"/>
    </location>
    <ligand>
        <name>Mg(2+)</name>
        <dbReference type="ChEBI" id="CHEBI:18420"/>
        <label>1</label>
    </ligand>
</feature>
<dbReference type="EC" id="3.1.3.7" evidence="9"/>
<evidence type="ECO:0000256" key="3">
    <source>
        <dbReference type="ARBA" id="ARBA00022475"/>
    </source>
</evidence>
<evidence type="ECO:0000256" key="8">
    <source>
        <dbReference type="ARBA" id="ARBA00023136"/>
    </source>
</evidence>
<keyword evidence="4 9" id="KW-0997">Cell inner membrane</keyword>
<feature type="binding site" evidence="9">
    <location>
        <position position="223"/>
    </location>
    <ligand>
        <name>Mg(2+)</name>
        <dbReference type="ChEBI" id="CHEBI:18420"/>
        <label>2</label>
    </ligand>
</feature>
<proteinExistence type="inferred from homology"/>
<gene>
    <name evidence="9 10" type="primary">cysQ</name>
    <name evidence="10" type="ORF">SCD90_15295</name>
</gene>
<dbReference type="Pfam" id="PF00459">
    <property type="entry name" value="Inositol_P"/>
    <property type="match status" value="1"/>
</dbReference>
<keyword evidence="7 9" id="KW-0460">Magnesium</keyword>
<dbReference type="InterPro" id="IPR006240">
    <property type="entry name" value="CysQ"/>
</dbReference>
<dbReference type="PROSITE" id="PS00630">
    <property type="entry name" value="IMP_2"/>
    <property type="match status" value="1"/>
</dbReference>
<dbReference type="RefSeq" id="WP_319845571.1">
    <property type="nucleotide sequence ID" value="NZ_JAXAFJ010000012.1"/>
</dbReference>
<keyword evidence="11" id="KW-1185">Reference proteome</keyword>
<evidence type="ECO:0000256" key="2">
    <source>
        <dbReference type="ARBA" id="ARBA00005289"/>
    </source>
</evidence>
<feature type="binding site" evidence="9">
    <location>
        <position position="71"/>
    </location>
    <ligand>
        <name>substrate</name>
    </ligand>
</feature>
<evidence type="ECO:0000256" key="1">
    <source>
        <dbReference type="ARBA" id="ARBA00001625"/>
    </source>
</evidence>
<dbReference type="PROSITE" id="PS00629">
    <property type="entry name" value="IMP_1"/>
    <property type="match status" value="1"/>
</dbReference>
<feature type="binding site" evidence="9">
    <location>
        <position position="90"/>
    </location>
    <ligand>
        <name>Mg(2+)</name>
        <dbReference type="ChEBI" id="CHEBI:18420"/>
        <label>2</label>
    </ligand>
</feature>
<protein>
    <recommendedName>
        <fullName evidence="9">3'(2'),5'-bisphosphate nucleotidase CysQ</fullName>
        <ecNumber evidence="9">3.1.3.7</ecNumber>
    </recommendedName>
    <alternativeName>
        <fullName evidence="9">3'(2'),5-bisphosphonucleoside 3'(2')-phosphohydrolase</fullName>
    </alternativeName>
    <alternativeName>
        <fullName evidence="9">3'-phosphoadenosine 5'-phosphate phosphatase</fullName>
        <shortName evidence="9">PAP phosphatase</shortName>
    </alternativeName>
</protein>
<feature type="binding site" evidence="9">
    <location>
        <position position="92"/>
    </location>
    <ligand>
        <name>Mg(2+)</name>
        <dbReference type="ChEBI" id="CHEBI:18420"/>
        <label>1</label>
    </ligand>
</feature>
<dbReference type="InterPro" id="IPR020583">
    <property type="entry name" value="Inositol_monoP_metal-BS"/>
</dbReference>
<dbReference type="Gene3D" id="3.30.540.10">
    <property type="entry name" value="Fructose-1,6-Bisphosphatase, subunit A, domain 1"/>
    <property type="match status" value="1"/>
</dbReference>
<evidence type="ECO:0000256" key="4">
    <source>
        <dbReference type="ARBA" id="ARBA00022519"/>
    </source>
</evidence>
<dbReference type="HAMAP" id="MF_02095">
    <property type="entry name" value="CysQ"/>
    <property type="match status" value="1"/>
</dbReference>
<dbReference type="PRINTS" id="PR00377">
    <property type="entry name" value="IMPHPHTASES"/>
</dbReference>
<dbReference type="PANTHER" id="PTHR43028:SF5">
    <property type="entry name" value="3'(2'),5'-BISPHOSPHATE NUCLEOTIDASE 1"/>
    <property type="match status" value="1"/>
</dbReference>
<evidence type="ECO:0000256" key="9">
    <source>
        <dbReference type="HAMAP-Rule" id="MF_02095"/>
    </source>
</evidence>
<evidence type="ECO:0000256" key="7">
    <source>
        <dbReference type="ARBA" id="ARBA00022842"/>
    </source>
</evidence>
<dbReference type="Proteomes" id="UP001274321">
    <property type="component" value="Unassembled WGS sequence"/>
</dbReference>
<keyword evidence="6 9" id="KW-0378">Hydrolase</keyword>
<comment type="subcellular location">
    <subcellularLocation>
        <location evidence="9">Cell inner membrane</location>
        <topology evidence="9">Peripheral membrane protein</topology>
        <orientation evidence="9">Cytoplasmic side</orientation>
    </subcellularLocation>
</comment>
<dbReference type="Gene3D" id="3.40.190.80">
    <property type="match status" value="1"/>
</dbReference>
<dbReference type="SUPFAM" id="SSF56655">
    <property type="entry name" value="Carbohydrate phosphatase"/>
    <property type="match status" value="1"/>
</dbReference>
<accession>A0ABU4RTB3</accession>
<feature type="binding site" evidence="9">
    <location>
        <position position="71"/>
    </location>
    <ligand>
        <name>Mg(2+)</name>
        <dbReference type="ChEBI" id="CHEBI:18420"/>
        <label>1</label>
    </ligand>
</feature>
<feature type="binding site" evidence="9">
    <location>
        <begin position="92"/>
        <end position="95"/>
    </location>
    <ligand>
        <name>substrate</name>
    </ligand>
</feature>
<keyword evidence="5 9" id="KW-0479">Metal-binding</keyword>